<reference evidence="3" key="3">
    <citation type="submission" date="2016-03" db="UniProtKB">
        <authorList>
            <consortium name="EnsemblProtists"/>
        </authorList>
    </citation>
    <scope>IDENTIFICATION</scope>
</reference>
<reference evidence="2 4" key="1">
    <citation type="journal article" date="2012" name="Nature">
        <title>Algal genomes reveal evolutionary mosaicism and the fate of nucleomorphs.</title>
        <authorList>
            <consortium name="DOE Joint Genome Institute"/>
            <person name="Curtis B.A."/>
            <person name="Tanifuji G."/>
            <person name="Burki F."/>
            <person name="Gruber A."/>
            <person name="Irimia M."/>
            <person name="Maruyama S."/>
            <person name="Arias M.C."/>
            <person name="Ball S.G."/>
            <person name="Gile G.H."/>
            <person name="Hirakawa Y."/>
            <person name="Hopkins J.F."/>
            <person name="Kuo A."/>
            <person name="Rensing S.A."/>
            <person name="Schmutz J."/>
            <person name="Symeonidi A."/>
            <person name="Elias M."/>
            <person name="Eveleigh R.J."/>
            <person name="Herman E.K."/>
            <person name="Klute M.J."/>
            <person name="Nakayama T."/>
            <person name="Obornik M."/>
            <person name="Reyes-Prieto A."/>
            <person name="Armbrust E.V."/>
            <person name="Aves S.J."/>
            <person name="Beiko R.G."/>
            <person name="Coutinho P."/>
            <person name="Dacks J.B."/>
            <person name="Durnford D.G."/>
            <person name="Fast N.M."/>
            <person name="Green B.R."/>
            <person name="Grisdale C.J."/>
            <person name="Hempel F."/>
            <person name="Henrissat B."/>
            <person name="Hoppner M.P."/>
            <person name="Ishida K."/>
            <person name="Kim E."/>
            <person name="Koreny L."/>
            <person name="Kroth P.G."/>
            <person name="Liu Y."/>
            <person name="Malik S.B."/>
            <person name="Maier U.G."/>
            <person name="McRose D."/>
            <person name="Mock T."/>
            <person name="Neilson J.A."/>
            <person name="Onodera N.T."/>
            <person name="Poole A.M."/>
            <person name="Pritham E.J."/>
            <person name="Richards T.A."/>
            <person name="Rocap G."/>
            <person name="Roy S.W."/>
            <person name="Sarai C."/>
            <person name="Schaack S."/>
            <person name="Shirato S."/>
            <person name="Slamovits C.H."/>
            <person name="Spencer D.F."/>
            <person name="Suzuki S."/>
            <person name="Worden A.Z."/>
            <person name="Zauner S."/>
            <person name="Barry K."/>
            <person name="Bell C."/>
            <person name="Bharti A.K."/>
            <person name="Crow J.A."/>
            <person name="Grimwood J."/>
            <person name="Kramer R."/>
            <person name="Lindquist E."/>
            <person name="Lucas S."/>
            <person name="Salamov A."/>
            <person name="McFadden G.I."/>
            <person name="Lane C.E."/>
            <person name="Keeling P.J."/>
            <person name="Gray M.W."/>
            <person name="Grigoriev I.V."/>
            <person name="Archibald J.M."/>
        </authorList>
    </citation>
    <scope>NUCLEOTIDE SEQUENCE</scope>
    <source>
        <strain evidence="2 4">CCMP2712</strain>
    </source>
</reference>
<dbReference type="STRING" id="905079.L1ILQ6"/>
<dbReference type="EMBL" id="JH993062">
    <property type="protein sequence ID" value="EKX37198.1"/>
    <property type="molecule type" value="Genomic_DNA"/>
</dbReference>
<dbReference type="PANTHER" id="PTHR45655:SF13">
    <property type="entry name" value="SOLUBLE GUANYLATE CYCLASE GCY-32-RELATED"/>
    <property type="match status" value="1"/>
</dbReference>
<feature type="non-terminal residue" evidence="2">
    <location>
        <position position="1"/>
    </location>
</feature>
<keyword evidence="4" id="KW-1185">Reference proteome</keyword>
<dbReference type="PaxDb" id="55529-EKX37198"/>
<evidence type="ECO:0000313" key="3">
    <source>
        <dbReference type="EnsemblProtists" id="EKX37198"/>
    </source>
</evidence>
<feature type="domain" description="Guanylate cyclase" evidence="1">
    <location>
        <begin position="1"/>
        <end position="135"/>
    </location>
</feature>
<dbReference type="CDD" id="cd07302">
    <property type="entry name" value="CHD"/>
    <property type="match status" value="1"/>
</dbReference>
<evidence type="ECO:0000259" key="1">
    <source>
        <dbReference type="PROSITE" id="PS50125"/>
    </source>
</evidence>
<dbReference type="Proteomes" id="UP000011087">
    <property type="component" value="Unassembled WGS sequence"/>
</dbReference>
<accession>L1ILQ6</accession>
<dbReference type="OrthoDB" id="60033at2759"/>
<name>L1ILQ6_GUITC</name>
<evidence type="ECO:0000313" key="4">
    <source>
        <dbReference type="Proteomes" id="UP000011087"/>
    </source>
</evidence>
<organism evidence="2">
    <name type="scientific">Guillardia theta (strain CCMP2712)</name>
    <name type="common">Cryptophyte</name>
    <dbReference type="NCBI Taxonomy" id="905079"/>
    <lineage>
        <taxon>Eukaryota</taxon>
        <taxon>Cryptophyceae</taxon>
        <taxon>Pyrenomonadales</taxon>
        <taxon>Geminigeraceae</taxon>
        <taxon>Guillardia</taxon>
    </lineage>
</organism>
<dbReference type="InterPro" id="IPR001054">
    <property type="entry name" value="A/G_cyclase"/>
</dbReference>
<dbReference type="GO" id="GO:0004383">
    <property type="term" value="F:guanylate cyclase activity"/>
    <property type="evidence" value="ECO:0007669"/>
    <property type="project" value="TreeGrafter"/>
</dbReference>
<dbReference type="eggNOG" id="KOG1023">
    <property type="taxonomic scope" value="Eukaryota"/>
</dbReference>
<dbReference type="SUPFAM" id="SSF55073">
    <property type="entry name" value="Nucleotide cyclase"/>
    <property type="match status" value="1"/>
</dbReference>
<proteinExistence type="predicted"/>
<dbReference type="GO" id="GO:0019934">
    <property type="term" value="P:cGMP-mediated signaling"/>
    <property type="evidence" value="ECO:0007669"/>
    <property type="project" value="TreeGrafter"/>
</dbReference>
<dbReference type="AlphaFoldDB" id="L1ILQ6"/>
<dbReference type="GeneID" id="17293939"/>
<dbReference type="HOGENOM" id="CLU_001072_6_5_1"/>
<dbReference type="GO" id="GO:0070482">
    <property type="term" value="P:response to oxygen levels"/>
    <property type="evidence" value="ECO:0007669"/>
    <property type="project" value="TreeGrafter"/>
</dbReference>
<dbReference type="RefSeq" id="XP_005824178.1">
    <property type="nucleotide sequence ID" value="XM_005824121.1"/>
</dbReference>
<dbReference type="GO" id="GO:0008074">
    <property type="term" value="C:guanylate cyclase complex, soluble"/>
    <property type="evidence" value="ECO:0007669"/>
    <property type="project" value="TreeGrafter"/>
</dbReference>
<reference evidence="4" key="2">
    <citation type="submission" date="2012-11" db="EMBL/GenBank/DDBJ databases">
        <authorList>
            <person name="Kuo A."/>
            <person name="Curtis B.A."/>
            <person name="Tanifuji G."/>
            <person name="Burki F."/>
            <person name="Gruber A."/>
            <person name="Irimia M."/>
            <person name="Maruyama S."/>
            <person name="Arias M.C."/>
            <person name="Ball S.G."/>
            <person name="Gile G.H."/>
            <person name="Hirakawa Y."/>
            <person name="Hopkins J.F."/>
            <person name="Rensing S.A."/>
            <person name="Schmutz J."/>
            <person name="Symeonidi A."/>
            <person name="Elias M."/>
            <person name="Eveleigh R.J."/>
            <person name="Herman E.K."/>
            <person name="Klute M.J."/>
            <person name="Nakayama T."/>
            <person name="Obornik M."/>
            <person name="Reyes-Prieto A."/>
            <person name="Armbrust E.V."/>
            <person name="Aves S.J."/>
            <person name="Beiko R.G."/>
            <person name="Coutinho P."/>
            <person name="Dacks J.B."/>
            <person name="Durnford D.G."/>
            <person name="Fast N.M."/>
            <person name="Green B.R."/>
            <person name="Grisdale C."/>
            <person name="Hempe F."/>
            <person name="Henrissat B."/>
            <person name="Hoppner M.P."/>
            <person name="Ishida K.-I."/>
            <person name="Kim E."/>
            <person name="Koreny L."/>
            <person name="Kroth P.G."/>
            <person name="Liu Y."/>
            <person name="Malik S.-B."/>
            <person name="Maier U.G."/>
            <person name="McRose D."/>
            <person name="Mock T."/>
            <person name="Neilson J.A."/>
            <person name="Onodera N.T."/>
            <person name="Poole A.M."/>
            <person name="Pritham E.J."/>
            <person name="Richards T.A."/>
            <person name="Rocap G."/>
            <person name="Roy S.W."/>
            <person name="Sarai C."/>
            <person name="Schaack S."/>
            <person name="Shirato S."/>
            <person name="Slamovits C.H."/>
            <person name="Spencer D.F."/>
            <person name="Suzuki S."/>
            <person name="Worden A.Z."/>
            <person name="Zauner S."/>
            <person name="Barry K."/>
            <person name="Bell C."/>
            <person name="Bharti A.K."/>
            <person name="Crow J.A."/>
            <person name="Grimwood J."/>
            <person name="Kramer R."/>
            <person name="Lindquist E."/>
            <person name="Lucas S."/>
            <person name="Salamov A."/>
            <person name="McFadden G.I."/>
            <person name="Lane C.E."/>
            <person name="Keeling P.J."/>
            <person name="Gray M.W."/>
            <person name="Grigoriev I.V."/>
            <person name="Archibald J.M."/>
        </authorList>
    </citation>
    <scope>NUCLEOTIDE SEQUENCE</scope>
    <source>
        <strain evidence="4">CCMP2712</strain>
    </source>
</reference>
<dbReference type="Gene3D" id="3.30.70.1230">
    <property type="entry name" value="Nucleotide cyclase"/>
    <property type="match status" value="1"/>
</dbReference>
<dbReference type="InterPro" id="IPR029787">
    <property type="entry name" value="Nucleotide_cyclase"/>
</dbReference>
<dbReference type="Pfam" id="PF00211">
    <property type="entry name" value="Guanylate_cyc"/>
    <property type="match status" value="1"/>
</dbReference>
<evidence type="ECO:0000313" key="2">
    <source>
        <dbReference type="EMBL" id="EKX37198.1"/>
    </source>
</evidence>
<dbReference type="KEGG" id="gtt:GUITHDRAFT_58429"/>
<sequence>VLQLDICNFTALSQKVDALEVASMIHKLFSEFDKAVIKLSLFKIDTIGDAYIVAGWLPCESDWFAQPMTRKACQSMLSLSHMMLDAVSAHSLQGGPTLQCRIGISVGIVASGVLGRRQSRFHVVGQTMQEVDNLEQTAGVNTVHVSDK</sequence>
<dbReference type="EnsemblProtists" id="EKX37198">
    <property type="protein sequence ID" value="EKX37198"/>
    <property type="gene ID" value="GUITHDRAFT_58429"/>
</dbReference>
<feature type="non-terminal residue" evidence="2">
    <location>
        <position position="148"/>
    </location>
</feature>
<dbReference type="PROSITE" id="PS50125">
    <property type="entry name" value="GUANYLATE_CYCLASE_2"/>
    <property type="match status" value="1"/>
</dbReference>
<protein>
    <recommendedName>
        <fullName evidence="1">Guanylate cyclase domain-containing protein</fullName>
    </recommendedName>
</protein>
<gene>
    <name evidence="2" type="ORF">GUITHDRAFT_58429</name>
</gene>
<dbReference type="PANTHER" id="PTHR45655">
    <property type="entry name" value="GUANYLATE CYCLASE SOLUBLE SUBUNIT BETA-2"/>
    <property type="match status" value="1"/>
</dbReference>